<organism evidence="1 2">
    <name type="scientific">Shewanella psychropiezotolerans</name>
    <dbReference type="NCBI Taxonomy" id="2593655"/>
    <lineage>
        <taxon>Bacteria</taxon>
        <taxon>Pseudomonadati</taxon>
        <taxon>Pseudomonadota</taxon>
        <taxon>Gammaproteobacteria</taxon>
        <taxon>Alteromonadales</taxon>
        <taxon>Shewanellaceae</taxon>
        <taxon>Shewanella</taxon>
    </lineage>
</organism>
<accession>A0ABX5X5N9</accession>
<gene>
    <name evidence="1" type="ORF">FM037_13410</name>
</gene>
<name>A0ABX5X5N9_9GAMM</name>
<dbReference type="EMBL" id="CP041614">
    <property type="protein sequence ID" value="QDO86663.1"/>
    <property type="molecule type" value="Genomic_DNA"/>
</dbReference>
<sequence length="194" mass="22023">MKRLVDNSLLHLYITVAETSRIVPVHKRNEILVRHLKPMLKDNRYRRVKSELRRLLATGRSAKGDLEAQLIDVKGLAHQVEQNASGAQRLFSLLEILRYEQGLDSRVVNETERRMPGLIYLLRDHIDNGFNDAGEQVAPVSLFLESDKIDGLVEAIDLTELFSAEMQQMNEDKQQAHILLHPIPRSGDGELAGL</sequence>
<dbReference type="InterPro" id="IPR021316">
    <property type="entry name" value="DUF2913"/>
</dbReference>
<keyword evidence="2" id="KW-1185">Reference proteome</keyword>
<reference evidence="1 2" key="1">
    <citation type="submission" date="2019-07" db="EMBL/GenBank/DDBJ databases">
        <title>Shewanella sp. YLB-06 whole genomic sequence.</title>
        <authorList>
            <person name="Yu L."/>
        </authorList>
    </citation>
    <scope>NUCLEOTIDE SEQUENCE [LARGE SCALE GENOMIC DNA]</scope>
    <source>
        <strain evidence="1 2">YLB-06</strain>
    </source>
</reference>
<evidence type="ECO:0000313" key="2">
    <source>
        <dbReference type="Proteomes" id="UP000315947"/>
    </source>
</evidence>
<dbReference type="Pfam" id="PF11140">
    <property type="entry name" value="DUF2913"/>
    <property type="match status" value="1"/>
</dbReference>
<proteinExistence type="predicted"/>
<dbReference type="Proteomes" id="UP000315947">
    <property type="component" value="Chromosome"/>
</dbReference>
<protein>
    <submittedName>
        <fullName evidence="1">DUF2913 family protein</fullName>
    </submittedName>
</protein>
<evidence type="ECO:0000313" key="1">
    <source>
        <dbReference type="EMBL" id="QDO86663.1"/>
    </source>
</evidence>